<feature type="region of interest" description="Disordered" evidence="3">
    <location>
        <begin position="24"/>
        <end position="94"/>
    </location>
</feature>
<gene>
    <name evidence="6" type="ORF">O4213_25720</name>
</gene>
<evidence type="ECO:0000313" key="6">
    <source>
        <dbReference type="EMBL" id="MCZ4553410.1"/>
    </source>
</evidence>
<reference evidence="6" key="1">
    <citation type="submission" date="2022-12" db="EMBL/GenBank/DDBJ databases">
        <authorList>
            <person name="Krivoruchko A.V."/>
            <person name="Elkin A."/>
        </authorList>
    </citation>
    <scope>NUCLEOTIDE SEQUENCE</scope>
    <source>
        <strain evidence="6">IEGM 1388</strain>
    </source>
</reference>
<keyword evidence="1 4" id="KW-0732">Signal</keyword>
<protein>
    <submittedName>
        <fullName evidence="6">DUF4878 domain-containing protein</fullName>
    </submittedName>
</protein>
<evidence type="ECO:0000256" key="2">
    <source>
        <dbReference type="ARBA" id="ARBA00093774"/>
    </source>
</evidence>
<feature type="signal peptide" evidence="4">
    <location>
        <begin position="1"/>
        <end position="22"/>
    </location>
</feature>
<keyword evidence="7" id="KW-1185">Reference proteome</keyword>
<organism evidence="6 7">
    <name type="scientific">Gordonia rubripertincta</name>
    <name type="common">Rhodococcus corallinus</name>
    <dbReference type="NCBI Taxonomy" id="36822"/>
    <lineage>
        <taxon>Bacteria</taxon>
        <taxon>Bacillati</taxon>
        <taxon>Actinomycetota</taxon>
        <taxon>Actinomycetes</taxon>
        <taxon>Mycobacteriales</taxon>
        <taxon>Gordoniaceae</taxon>
        <taxon>Gordonia</taxon>
    </lineage>
</organism>
<feature type="compositionally biased region" description="Low complexity" evidence="3">
    <location>
        <begin position="24"/>
        <end position="61"/>
    </location>
</feature>
<dbReference type="Proteomes" id="UP001067235">
    <property type="component" value="Unassembled WGS sequence"/>
</dbReference>
<feature type="domain" description="Low molecular weight antigen MTB12-like C-terminal" evidence="5">
    <location>
        <begin position="63"/>
        <end position="173"/>
    </location>
</feature>
<accession>A0ABT4N2A3</accession>
<name>A0ABT4N2A3_GORRU</name>
<comment type="similarity">
    <text evidence="2">Belongs to the MTB12 family.</text>
</comment>
<dbReference type="InterPro" id="IPR058644">
    <property type="entry name" value="Mtb12-like_C"/>
</dbReference>
<evidence type="ECO:0000256" key="3">
    <source>
        <dbReference type="SAM" id="MobiDB-lite"/>
    </source>
</evidence>
<evidence type="ECO:0000259" key="5">
    <source>
        <dbReference type="Pfam" id="PF26580"/>
    </source>
</evidence>
<dbReference type="EMBL" id="JAPWIE010000009">
    <property type="protein sequence ID" value="MCZ4553410.1"/>
    <property type="molecule type" value="Genomic_DNA"/>
</dbReference>
<dbReference type="RefSeq" id="WP_301574075.1">
    <property type="nucleotide sequence ID" value="NZ_JAPWIE010000009.1"/>
</dbReference>
<evidence type="ECO:0000256" key="4">
    <source>
        <dbReference type="SAM" id="SignalP"/>
    </source>
</evidence>
<comment type="caution">
    <text evidence="6">The sequence shown here is derived from an EMBL/GenBank/DDBJ whole genome shotgun (WGS) entry which is preliminary data.</text>
</comment>
<evidence type="ECO:0000256" key="1">
    <source>
        <dbReference type="ARBA" id="ARBA00022729"/>
    </source>
</evidence>
<evidence type="ECO:0000313" key="7">
    <source>
        <dbReference type="Proteomes" id="UP001067235"/>
    </source>
</evidence>
<dbReference type="Pfam" id="PF26580">
    <property type="entry name" value="Mtb12_C"/>
    <property type="match status" value="1"/>
</dbReference>
<dbReference type="PROSITE" id="PS51257">
    <property type="entry name" value="PROKAR_LIPOPROTEIN"/>
    <property type="match status" value="1"/>
</dbReference>
<proteinExistence type="inferred from homology"/>
<sequence>MNIRKSMATAALIGLAAFGAAACSDDSTSDSSTATSSVATETSAEASTSSSSDAGGDTASALEATEAQTTLRTVLSPDTDPAESAKLVDSTDPGIGMQLSGLARGFTAAGYTPDKFTVTTVTADGADSATANVEVASPHTPAPVAMPVTFVNAGGQWKLSSTSIADLASMGGSHGG</sequence>
<feature type="chain" id="PRO_5046154374" evidence="4">
    <location>
        <begin position="23"/>
        <end position="176"/>
    </location>
</feature>